<evidence type="ECO:0000313" key="3">
    <source>
        <dbReference type="Proteomes" id="UP001295740"/>
    </source>
</evidence>
<protein>
    <submittedName>
        <fullName evidence="2">Uu.00g057110.m01.CDS01</fullName>
    </submittedName>
</protein>
<feature type="region of interest" description="Disordered" evidence="1">
    <location>
        <begin position="324"/>
        <end position="349"/>
    </location>
</feature>
<organism evidence="2 3">
    <name type="scientific">Anthostomella pinea</name>
    <dbReference type="NCBI Taxonomy" id="933095"/>
    <lineage>
        <taxon>Eukaryota</taxon>
        <taxon>Fungi</taxon>
        <taxon>Dikarya</taxon>
        <taxon>Ascomycota</taxon>
        <taxon>Pezizomycotina</taxon>
        <taxon>Sordariomycetes</taxon>
        <taxon>Xylariomycetidae</taxon>
        <taxon>Xylariales</taxon>
        <taxon>Xylariaceae</taxon>
        <taxon>Anthostomella</taxon>
    </lineage>
</organism>
<proteinExistence type="predicted"/>
<name>A0AAI8YJQ9_9PEZI</name>
<comment type="caution">
    <text evidence="2">The sequence shown here is derived from an EMBL/GenBank/DDBJ whole genome shotgun (WGS) entry which is preliminary data.</text>
</comment>
<accession>A0AAI8YJQ9</accession>
<dbReference type="AlphaFoldDB" id="A0AAI8YJQ9"/>
<dbReference type="EMBL" id="CAUWAG010000013">
    <property type="protein sequence ID" value="CAJ2509811.1"/>
    <property type="molecule type" value="Genomic_DNA"/>
</dbReference>
<evidence type="ECO:0000256" key="1">
    <source>
        <dbReference type="SAM" id="MobiDB-lite"/>
    </source>
</evidence>
<evidence type="ECO:0000313" key="2">
    <source>
        <dbReference type="EMBL" id="CAJ2509811.1"/>
    </source>
</evidence>
<gene>
    <name evidence="2" type="ORF">KHLLAP_LOCUS10279</name>
</gene>
<reference evidence="2" key="1">
    <citation type="submission" date="2023-10" db="EMBL/GenBank/DDBJ databases">
        <authorList>
            <person name="Hackl T."/>
        </authorList>
    </citation>
    <scope>NUCLEOTIDE SEQUENCE</scope>
</reference>
<dbReference type="Proteomes" id="UP001295740">
    <property type="component" value="Unassembled WGS sequence"/>
</dbReference>
<keyword evidence="3" id="KW-1185">Reference proteome</keyword>
<sequence length="349" mass="38985">MGSRQGDGKLVRQIRNYFRQDTRDFKPLKLLVSGAQGIVVMFSELNADNSEGGDSPSNGVGHGRMYRIFREKSKHSRQATLPSIRDHFVSVSSNGLDPNLGFQQILFGAEHFTRLIINEDNSALTRPNLAPIPPDDFLNTIFRVTEVVPHIQLDRFEVRASSADKTPFPSRLLWLIFRCLVRACIEMAYPPDRHRTRVFGDEWRQDPDFRAATSVVPGAEPPELCCTFVLGDGAWFNVATRPPPPLTESQATEATEFGRECVNANLKEMGTVMGSILDLKTNTKDHYDPDLVALVERCSGGSDDPPHQTLGAFMDTIDEAIRTKTKPSDSLPCLGMQRRRKRTPISSIS</sequence>